<dbReference type="GO" id="GO:0003677">
    <property type="term" value="F:DNA binding"/>
    <property type="evidence" value="ECO:0007669"/>
    <property type="project" value="UniProtKB-KW"/>
</dbReference>
<dbReference type="InterPro" id="IPR010998">
    <property type="entry name" value="Integrase_recombinase_N"/>
</dbReference>
<feature type="region of interest" description="Disordered" evidence="7">
    <location>
        <begin position="290"/>
        <end position="325"/>
    </location>
</feature>
<evidence type="ECO:0000256" key="7">
    <source>
        <dbReference type="SAM" id="MobiDB-lite"/>
    </source>
</evidence>
<evidence type="ECO:0008006" key="11">
    <source>
        <dbReference type="Google" id="ProtNLM"/>
    </source>
</evidence>
<evidence type="ECO:0000256" key="4">
    <source>
        <dbReference type="ARBA" id="ARBA00023172"/>
    </source>
</evidence>
<comment type="similarity">
    <text evidence="1">Belongs to the 'phage' integrase family.</text>
</comment>
<evidence type="ECO:0000256" key="5">
    <source>
        <dbReference type="ARBA" id="ARBA00023195"/>
    </source>
</evidence>
<gene>
    <name evidence="10" type="ORF">S01H1_18596</name>
</gene>
<feature type="compositionally biased region" description="Basic and acidic residues" evidence="7">
    <location>
        <begin position="294"/>
        <end position="303"/>
    </location>
</feature>
<evidence type="ECO:0000259" key="8">
    <source>
        <dbReference type="PROSITE" id="PS51898"/>
    </source>
</evidence>
<dbReference type="SUPFAM" id="SSF56349">
    <property type="entry name" value="DNA breaking-rejoining enzymes"/>
    <property type="match status" value="2"/>
</dbReference>
<evidence type="ECO:0000259" key="9">
    <source>
        <dbReference type="PROSITE" id="PS51900"/>
    </source>
</evidence>
<keyword evidence="2" id="KW-0229">DNA integration</keyword>
<dbReference type="PANTHER" id="PTHR30629">
    <property type="entry name" value="PROPHAGE INTEGRASE"/>
    <property type="match status" value="1"/>
</dbReference>
<keyword evidence="5" id="KW-1179">Viral genome integration</keyword>
<evidence type="ECO:0000256" key="2">
    <source>
        <dbReference type="ARBA" id="ARBA00022908"/>
    </source>
</evidence>
<feature type="domain" description="Core-binding (CB)" evidence="9">
    <location>
        <begin position="44"/>
        <end position="126"/>
    </location>
</feature>
<keyword evidence="4" id="KW-0233">DNA recombination</keyword>
<dbReference type="AlphaFoldDB" id="X0T3K4"/>
<dbReference type="PROSITE" id="PS51900">
    <property type="entry name" value="CB"/>
    <property type="match status" value="1"/>
</dbReference>
<evidence type="ECO:0000256" key="6">
    <source>
        <dbReference type="ARBA" id="ARBA00023296"/>
    </source>
</evidence>
<keyword evidence="3" id="KW-0238">DNA-binding</keyword>
<feature type="non-terminal residue" evidence="10">
    <location>
        <position position="1"/>
    </location>
</feature>
<dbReference type="GO" id="GO:0044826">
    <property type="term" value="P:viral genome integration into host DNA"/>
    <property type="evidence" value="ECO:0007669"/>
    <property type="project" value="UniProtKB-KW"/>
</dbReference>
<dbReference type="PROSITE" id="PS51898">
    <property type="entry name" value="TYR_RECOMBINASE"/>
    <property type="match status" value="1"/>
</dbReference>
<comment type="caution">
    <text evidence="10">The sequence shown here is derived from an EMBL/GenBank/DDBJ whole genome shotgun (WGS) entry which is preliminary data.</text>
</comment>
<feature type="domain" description="Tyr recombinase" evidence="8">
    <location>
        <begin position="150"/>
        <end position="325"/>
    </location>
</feature>
<dbReference type="InterPro" id="IPR013762">
    <property type="entry name" value="Integrase-like_cat_sf"/>
</dbReference>
<dbReference type="GO" id="GO:0046718">
    <property type="term" value="P:symbiont entry into host cell"/>
    <property type="evidence" value="ECO:0007669"/>
    <property type="project" value="UniProtKB-KW"/>
</dbReference>
<feature type="non-terminal residue" evidence="10">
    <location>
        <position position="325"/>
    </location>
</feature>
<dbReference type="InterPro" id="IPR002104">
    <property type="entry name" value="Integrase_catalytic"/>
</dbReference>
<evidence type="ECO:0000313" key="10">
    <source>
        <dbReference type="EMBL" id="GAF81926.1"/>
    </source>
</evidence>
<dbReference type="Gene3D" id="1.10.150.130">
    <property type="match status" value="1"/>
</dbReference>
<sequence length="325" mass="36089">NSPFGCRDESAARSVLGKLERRAELVKGEVLTASEAAVIDHQATPLSEHLAAYLVKLEAEGVSSEHRANVRRALDRLVTDCGFRRLADLARESLERWLISQEKAGMGARTRNTYRAAAVAFCNWCIETKRLLVNPFAEAAKANEDLDPRRQRRALDENELGRLLDVARRRPLLDAMTIRRGKRKGQAVAKLRPEVRRRLERLGRERALIYKTLVLTGLRKGELASLTVAQLDLDADPPFLVLDAADEKSREGNSIPLRADLAADLRDWLADEVTAFREAAADASTVPFDSAAVQREKRNRGDSEGSEGQSCLSLTRLPGDTPLFT</sequence>
<proteinExistence type="inferred from homology"/>
<reference evidence="10" key="1">
    <citation type="journal article" date="2014" name="Front. Microbiol.">
        <title>High frequency of phylogenetically diverse reductive dehalogenase-homologous genes in deep subseafloor sedimentary metagenomes.</title>
        <authorList>
            <person name="Kawai M."/>
            <person name="Futagami T."/>
            <person name="Toyoda A."/>
            <person name="Takaki Y."/>
            <person name="Nishi S."/>
            <person name="Hori S."/>
            <person name="Arai W."/>
            <person name="Tsubouchi T."/>
            <person name="Morono Y."/>
            <person name="Uchiyama I."/>
            <person name="Ito T."/>
            <person name="Fujiyama A."/>
            <person name="Inagaki F."/>
            <person name="Takami H."/>
        </authorList>
    </citation>
    <scope>NUCLEOTIDE SEQUENCE</scope>
    <source>
        <strain evidence="10">Expedition CK06-06</strain>
    </source>
</reference>
<dbReference type="Gene3D" id="1.10.443.10">
    <property type="entry name" value="Intergrase catalytic core"/>
    <property type="match status" value="1"/>
</dbReference>
<evidence type="ECO:0000256" key="3">
    <source>
        <dbReference type="ARBA" id="ARBA00023125"/>
    </source>
</evidence>
<dbReference type="PANTHER" id="PTHR30629:SF2">
    <property type="entry name" value="PROPHAGE INTEGRASE INTS-RELATED"/>
    <property type="match status" value="1"/>
</dbReference>
<dbReference type="GO" id="GO:0075713">
    <property type="term" value="P:establishment of integrated proviral latency"/>
    <property type="evidence" value="ECO:0007669"/>
    <property type="project" value="UniProtKB-KW"/>
</dbReference>
<protein>
    <recommendedName>
        <fullName evidence="11">Tyr recombinase domain-containing protein</fullName>
    </recommendedName>
</protein>
<evidence type="ECO:0000256" key="1">
    <source>
        <dbReference type="ARBA" id="ARBA00008857"/>
    </source>
</evidence>
<dbReference type="InterPro" id="IPR044068">
    <property type="entry name" value="CB"/>
</dbReference>
<name>X0T3K4_9ZZZZ</name>
<dbReference type="GO" id="GO:0015074">
    <property type="term" value="P:DNA integration"/>
    <property type="evidence" value="ECO:0007669"/>
    <property type="project" value="UniProtKB-KW"/>
</dbReference>
<dbReference type="EMBL" id="BARS01009954">
    <property type="protein sequence ID" value="GAF81926.1"/>
    <property type="molecule type" value="Genomic_DNA"/>
</dbReference>
<organism evidence="10">
    <name type="scientific">marine sediment metagenome</name>
    <dbReference type="NCBI Taxonomy" id="412755"/>
    <lineage>
        <taxon>unclassified sequences</taxon>
        <taxon>metagenomes</taxon>
        <taxon>ecological metagenomes</taxon>
    </lineage>
</organism>
<keyword evidence="6" id="KW-1160">Virus entry into host cell</keyword>
<accession>X0T3K4</accession>
<dbReference type="InterPro" id="IPR011010">
    <property type="entry name" value="DNA_brk_join_enz"/>
</dbReference>
<dbReference type="GO" id="GO:0006310">
    <property type="term" value="P:DNA recombination"/>
    <property type="evidence" value="ECO:0007669"/>
    <property type="project" value="UniProtKB-KW"/>
</dbReference>
<dbReference type="InterPro" id="IPR050808">
    <property type="entry name" value="Phage_Integrase"/>
</dbReference>